<dbReference type="STRING" id="2880.D8LKU9"/>
<dbReference type="InterPro" id="IPR011990">
    <property type="entry name" value="TPR-like_helical_dom_sf"/>
</dbReference>
<reference evidence="6 7" key="1">
    <citation type="journal article" date="2010" name="Nature">
        <title>The Ectocarpus genome and the independent evolution of multicellularity in brown algae.</title>
        <authorList>
            <person name="Cock J.M."/>
            <person name="Sterck L."/>
            <person name="Rouze P."/>
            <person name="Scornet D."/>
            <person name="Allen A.E."/>
            <person name="Amoutzias G."/>
            <person name="Anthouard V."/>
            <person name="Artiguenave F."/>
            <person name="Aury J.M."/>
            <person name="Badger J.H."/>
            <person name="Beszteri B."/>
            <person name="Billiau K."/>
            <person name="Bonnet E."/>
            <person name="Bothwell J.H."/>
            <person name="Bowler C."/>
            <person name="Boyen C."/>
            <person name="Brownlee C."/>
            <person name="Carrano C.J."/>
            <person name="Charrier B."/>
            <person name="Cho G.Y."/>
            <person name="Coelho S.M."/>
            <person name="Collen J."/>
            <person name="Corre E."/>
            <person name="Da Silva C."/>
            <person name="Delage L."/>
            <person name="Delaroque N."/>
            <person name="Dittami S.M."/>
            <person name="Doulbeau S."/>
            <person name="Elias M."/>
            <person name="Farnham G."/>
            <person name="Gachon C.M."/>
            <person name="Gschloessl B."/>
            <person name="Heesch S."/>
            <person name="Jabbari K."/>
            <person name="Jubin C."/>
            <person name="Kawai H."/>
            <person name="Kimura K."/>
            <person name="Kloareg B."/>
            <person name="Kupper F.C."/>
            <person name="Lang D."/>
            <person name="Le Bail A."/>
            <person name="Leblanc C."/>
            <person name="Lerouge P."/>
            <person name="Lohr M."/>
            <person name="Lopez P.J."/>
            <person name="Martens C."/>
            <person name="Maumus F."/>
            <person name="Michel G."/>
            <person name="Miranda-Saavedra D."/>
            <person name="Morales J."/>
            <person name="Moreau H."/>
            <person name="Motomura T."/>
            <person name="Nagasato C."/>
            <person name="Napoli C.A."/>
            <person name="Nelson D.R."/>
            <person name="Nyvall-Collen P."/>
            <person name="Peters A.F."/>
            <person name="Pommier C."/>
            <person name="Potin P."/>
            <person name="Poulain J."/>
            <person name="Quesneville H."/>
            <person name="Read B."/>
            <person name="Rensing S.A."/>
            <person name="Ritter A."/>
            <person name="Rousvoal S."/>
            <person name="Samanta M."/>
            <person name="Samson G."/>
            <person name="Schroeder D.C."/>
            <person name="Segurens B."/>
            <person name="Strittmatter M."/>
            <person name="Tonon T."/>
            <person name="Tregear J.W."/>
            <person name="Valentin K."/>
            <person name="von Dassow P."/>
            <person name="Yamagishi T."/>
            <person name="Van de Peer Y."/>
            <person name="Wincker P."/>
        </authorList>
    </citation>
    <scope>NUCLEOTIDE SEQUENCE [LARGE SCALE GENOMIC DNA]</scope>
    <source>
        <strain evidence="7">Ec32 / CCAP1310/4</strain>
    </source>
</reference>
<dbReference type="SUPFAM" id="SSF48452">
    <property type="entry name" value="TPR-like"/>
    <property type="match status" value="2"/>
</dbReference>
<dbReference type="AlphaFoldDB" id="D8LKU9"/>
<protein>
    <recommendedName>
        <fullName evidence="5">PARP catalytic domain-containing protein</fullName>
    </recommendedName>
</protein>
<proteinExistence type="predicted"/>
<evidence type="ECO:0000313" key="6">
    <source>
        <dbReference type="EMBL" id="CBN80082.1"/>
    </source>
</evidence>
<dbReference type="Gene3D" id="1.25.40.10">
    <property type="entry name" value="Tetratricopeptide repeat domain"/>
    <property type="match status" value="2"/>
</dbReference>
<dbReference type="Proteomes" id="UP000002630">
    <property type="component" value="Unassembled WGS sequence"/>
</dbReference>
<dbReference type="OrthoDB" id="188436at2759"/>
<dbReference type="GO" id="GO:0007018">
    <property type="term" value="P:microtubule-based movement"/>
    <property type="evidence" value="ECO:0007669"/>
    <property type="project" value="TreeGrafter"/>
</dbReference>
<name>D8LKU9_ECTSI</name>
<dbReference type="GO" id="GO:0005737">
    <property type="term" value="C:cytoplasm"/>
    <property type="evidence" value="ECO:0007669"/>
    <property type="project" value="UniProtKB-SubCell"/>
</dbReference>
<gene>
    <name evidence="6" type="ORF">Esi_0031_0050</name>
</gene>
<keyword evidence="7" id="KW-1185">Reference proteome</keyword>
<dbReference type="InterPro" id="IPR012317">
    <property type="entry name" value="Poly(ADP-ribose)pol_cat_dom"/>
</dbReference>
<evidence type="ECO:0000256" key="3">
    <source>
        <dbReference type="ARBA" id="ARBA00022737"/>
    </source>
</evidence>
<dbReference type="SUPFAM" id="SSF56399">
    <property type="entry name" value="ADP-ribosylation"/>
    <property type="match status" value="1"/>
</dbReference>
<comment type="subcellular location">
    <subcellularLocation>
        <location evidence="1">Cytoplasm</location>
    </subcellularLocation>
</comment>
<sequence length="539" mass="59186">MTTKEAQALAEQGQRLRQDGKLAEAEHVLKRSLGILEARRGREGCTGMTMALSELSSCLGGREEEMERIAKRCLTIQEADLGPESVQVAETLLVIGGCLSHPHQAEEGERVARRCVEIQEVHYGRTSAMLVPALNLLGSALSRRCGKLEEAEGILRRSLTMVDETNRAVDPSKLNEMQYRFLQGKVGTTVYTLGACQLRAGKLEEAEGTLRRGLATHETVLGQEKVVAVSMGDEAESMMRRSLANQEVHVGRDHKDVAYALHLLGVFLRQRGKLEEADGLLRRCMAIYETKTGTEHLGMMTSTRLELDLCLRLEGELKGWGRNEVPVGSSSSTLRMLDNSDWQYENLCDMFHTRWLKPQPARGVSVVRIFSIQYKRNVVVNLRQRFHGTSCNAGCNFMIDPQGATAPCGLSSCSVCNICMLGFNLGKNVARTARATRFPLRYGPGVYLSSVSGKANDYAGRSAKTGSDGTELRCMFVANVAVGKAFNTKSSNLPQSACPPLGYQSVVGEVGQALNFDEVVVYKEAAVLPTHLIVYALRH</sequence>
<dbReference type="EMBL" id="FN649760">
    <property type="protein sequence ID" value="CBN80082.1"/>
    <property type="molecule type" value="Genomic_DNA"/>
</dbReference>
<evidence type="ECO:0000256" key="1">
    <source>
        <dbReference type="ARBA" id="ARBA00004496"/>
    </source>
</evidence>
<dbReference type="GO" id="GO:0003950">
    <property type="term" value="F:NAD+ poly-ADP-ribosyltransferase activity"/>
    <property type="evidence" value="ECO:0007669"/>
    <property type="project" value="InterPro"/>
</dbReference>
<keyword evidence="3" id="KW-0677">Repeat</keyword>
<keyword evidence="4" id="KW-0802">TPR repeat</keyword>
<dbReference type="GO" id="GO:0019894">
    <property type="term" value="F:kinesin binding"/>
    <property type="evidence" value="ECO:0007669"/>
    <property type="project" value="TreeGrafter"/>
</dbReference>
<dbReference type="InParanoid" id="D8LKU9"/>
<evidence type="ECO:0000256" key="2">
    <source>
        <dbReference type="ARBA" id="ARBA00022490"/>
    </source>
</evidence>
<organism evidence="6 7">
    <name type="scientific">Ectocarpus siliculosus</name>
    <name type="common">Brown alga</name>
    <name type="synonym">Conferva siliculosa</name>
    <dbReference type="NCBI Taxonomy" id="2880"/>
    <lineage>
        <taxon>Eukaryota</taxon>
        <taxon>Sar</taxon>
        <taxon>Stramenopiles</taxon>
        <taxon>Ochrophyta</taxon>
        <taxon>PX clade</taxon>
        <taxon>Phaeophyceae</taxon>
        <taxon>Ectocarpales</taxon>
        <taxon>Ectocarpaceae</taxon>
        <taxon>Ectocarpus</taxon>
    </lineage>
</organism>
<evidence type="ECO:0000256" key="4">
    <source>
        <dbReference type="ARBA" id="ARBA00022803"/>
    </source>
</evidence>
<evidence type="ECO:0000259" key="5">
    <source>
        <dbReference type="Pfam" id="PF00644"/>
    </source>
</evidence>
<feature type="domain" description="PARP catalytic" evidence="5">
    <location>
        <begin position="359"/>
        <end position="530"/>
    </location>
</feature>
<accession>D8LKU9</accession>
<dbReference type="InterPro" id="IPR002151">
    <property type="entry name" value="Kinesin_light"/>
</dbReference>
<dbReference type="PANTHER" id="PTHR45783">
    <property type="entry name" value="KINESIN LIGHT CHAIN"/>
    <property type="match status" value="1"/>
</dbReference>
<dbReference type="PANTHER" id="PTHR45783:SF3">
    <property type="entry name" value="KINESIN LIGHT CHAIN"/>
    <property type="match status" value="1"/>
</dbReference>
<keyword evidence="2" id="KW-0963">Cytoplasm</keyword>
<evidence type="ECO:0000313" key="7">
    <source>
        <dbReference type="Proteomes" id="UP000002630"/>
    </source>
</evidence>
<dbReference type="Pfam" id="PF00644">
    <property type="entry name" value="PARP"/>
    <property type="match status" value="1"/>
</dbReference>
<dbReference type="Gene3D" id="3.90.228.10">
    <property type="match status" value="1"/>
</dbReference>
<dbReference type="GO" id="GO:0005871">
    <property type="term" value="C:kinesin complex"/>
    <property type="evidence" value="ECO:0007669"/>
    <property type="project" value="InterPro"/>
</dbReference>
<dbReference type="Pfam" id="PF13374">
    <property type="entry name" value="TPR_10"/>
    <property type="match status" value="1"/>
</dbReference>